<name>A0A6G0KSA2_9STRA</name>
<accession>A0A6G0KSA2</accession>
<feature type="compositionally biased region" description="Basic and acidic residues" evidence="1">
    <location>
        <begin position="55"/>
        <end position="68"/>
    </location>
</feature>
<dbReference type="Proteomes" id="UP000488956">
    <property type="component" value="Unassembled WGS sequence"/>
</dbReference>
<dbReference type="EMBL" id="QXFX01001103">
    <property type="protein sequence ID" value="KAE9096667.1"/>
    <property type="molecule type" value="Genomic_DNA"/>
</dbReference>
<evidence type="ECO:0000313" key="3">
    <source>
        <dbReference type="Proteomes" id="UP000488956"/>
    </source>
</evidence>
<evidence type="ECO:0000256" key="1">
    <source>
        <dbReference type="SAM" id="MobiDB-lite"/>
    </source>
</evidence>
<gene>
    <name evidence="2" type="ORF">PF010_g16264</name>
</gene>
<reference evidence="2 3" key="1">
    <citation type="submission" date="2018-09" db="EMBL/GenBank/DDBJ databases">
        <title>Genomic investigation of the strawberry pathogen Phytophthora fragariae indicates pathogenicity is determined by transcriptional variation in three key races.</title>
        <authorList>
            <person name="Adams T.M."/>
            <person name="Armitage A.D."/>
            <person name="Sobczyk M.K."/>
            <person name="Bates H.J."/>
            <person name="Dunwell J.M."/>
            <person name="Nellist C.F."/>
            <person name="Harrison R.J."/>
        </authorList>
    </citation>
    <scope>NUCLEOTIDE SEQUENCE [LARGE SCALE GENOMIC DNA]</scope>
    <source>
        <strain evidence="2 3">ONT-3</strain>
    </source>
</reference>
<comment type="caution">
    <text evidence="2">The sequence shown here is derived from an EMBL/GenBank/DDBJ whole genome shotgun (WGS) entry which is preliminary data.</text>
</comment>
<sequence>MWTASRDSRAVTAVTATAVTTTGAVNTCTGGTGRRVKSAEAAVTSTRPLTRAAKRRSDEQRRRDEERASAAAAGGDMVADAGSVLAALHDVTAPDGVPAKAPDAIWASRR</sequence>
<feature type="region of interest" description="Disordered" evidence="1">
    <location>
        <begin position="30"/>
        <end position="75"/>
    </location>
</feature>
<dbReference type="AlphaFoldDB" id="A0A6G0KSA2"/>
<organism evidence="2 3">
    <name type="scientific">Phytophthora fragariae</name>
    <dbReference type="NCBI Taxonomy" id="53985"/>
    <lineage>
        <taxon>Eukaryota</taxon>
        <taxon>Sar</taxon>
        <taxon>Stramenopiles</taxon>
        <taxon>Oomycota</taxon>
        <taxon>Peronosporomycetes</taxon>
        <taxon>Peronosporales</taxon>
        <taxon>Peronosporaceae</taxon>
        <taxon>Phytophthora</taxon>
    </lineage>
</organism>
<evidence type="ECO:0000313" key="2">
    <source>
        <dbReference type="EMBL" id="KAE9096667.1"/>
    </source>
</evidence>
<protein>
    <submittedName>
        <fullName evidence="2">Uncharacterized protein</fullName>
    </submittedName>
</protein>
<proteinExistence type="predicted"/>